<evidence type="ECO:0000256" key="4">
    <source>
        <dbReference type="ARBA" id="ARBA00022553"/>
    </source>
</evidence>
<dbReference type="InterPro" id="IPR050428">
    <property type="entry name" value="TCS_sensor_his_kinase"/>
</dbReference>
<dbReference type="Proteomes" id="UP000280434">
    <property type="component" value="Unassembled WGS sequence"/>
</dbReference>
<dbReference type="Gene3D" id="1.10.287.130">
    <property type="match status" value="1"/>
</dbReference>
<keyword evidence="12" id="KW-0472">Membrane</keyword>
<keyword evidence="11" id="KW-0902">Two-component regulatory system</keyword>
<evidence type="ECO:0000256" key="10">
    <source>
        <dbReference type="ARBA" id="ARBA00022989"/>
    </source>
</evidence>
<comment type="caution">
    <text evidence="14">The sequence shown here is derived from an EMBL/GenBank/DDBJ whole genome shotgun (WGS) entry which is preliminary data.</text>
</comment>
<dbReference type="PRINTS" id="PR00344">
    <property type="entry name" value="BCTRLSENSOR"/>
</dbReference>
<dbReference type="InterPro" id="IPR003661">
    <property type="entry name" value="HisK_dim/P_dom"/>
</dbReference>
<dbReference type="InterPro" id="IPR005467">
    <property type="entry name" value="His_kinase_dom"/>
</dbReference>
<keyword evidence="9" id="KW-0067">ATP-binding</keyword>
<protein>
    <recommendedName>
        <fullName evidence="3">histidine kinase</fullName>
        <ecNumber evidence="3">2.7.13.3</ecNumber>
    </recommendedName>
</protein>
<keyword evidence="4" id="KW-0597">Phosphoprotein</keyword>
<dbReference type="PANTHER" id="PTHR45436:SF14">
    <property type="entry name" value="SENSOR PROTEIN QSEC"/>
    <property type="match status" value="1"/>
</dbReference>
<dbReference type="Pfam" id="PF02518">
    <property type="entry name" value="HATPase_c"/>
    <property type="match status" value="1"/>
</dbReference>
<dbReference type="GO" id="GO:0005886">
    <property type="term" value="C:plasma membrane"/>
    <property type="evidence" value="ECO:0007669"/>
    <property type="project" value="TreeGrafter"/>
</dbReference>
<evidence type="ECO:0000256" key="8">
    <source>
        <dbReference type="ARBA" id="ARBA00022777"/>
    </source>
</evidence>
<dbReference type="Pfam" id="PF00512">
    <property type="entry name" value="HisKA"/>
    <property type="match status" value="1"/>
</dbReference>
<keyword evidence="5" id="KW-0808">Transferase</keyword>
<dbReference type="RefSeq" id="WP_121281228.1">
    <property type="nucleotide sequence ID" value="NZ_RBZV01000014.1"/>
</dbReference>
<evidence type="ECO:0000256" key="2">
    <source>
        <dbReference type="ARBA" id="ARBA00004141"/>
    </source>
</evidence>
<dbReference type="AlphaFoldDB" id="A0A494X0A5"/>
<dbReference type="InterPro" id="IPR003594">
    <property type="entry name" value="HATPase_dom"/>
</dbReference>
<gene>
    <name evidence="14" type="ORF">D7S89_23295</name>
</gene>
<evidence type="ECO:0000256" key="6">
    <source>
        <dbReference type="ARBA" id="ARBA00022692"/>
    </source>
</evidence>
<dbReference type="Pfam" id="PF08521">
    <property type="entry name" value="2CSK_N"/>
    <property type="match status" value="1"/>
</dbReference>
<keyword evidence="7" id="KW-0547">Nucleotide-binding</keyword>
<evidence type="ECO:0000256" key="7">
    <source>
        <dbReference type="ARBA" id="ARBA00022741"/>
    </source>
</evidence>
<dbReference type="SMART" id="SM00387">
    <property type="entry name" value="HATPase_c"/>
    <property type="match status" value="1"/>
</dbReference>
<dbReference type="OrthoDB" id="8554694at2"/>
<evidence type="ECO:0000313" key="15">
    <source>
        <dbReference type="Proteomes" id="UP000280434"/>
    </source>
</evidence>
<dbReference type="InterPro" id="IPR036890">
    <property type="entry name" value="HATPase_C_sf"/>
</dbReference>
<dbReference type="InterPro" id="IPR004358">
    <property type="entry name" value="Sig_transdc_His_kin-like_C"/>
</dbReference>
<reference evidence="14 15" key="1">
    <citation type="submission" date="2018-10" db="EMBL/GenBank/DDBJ databases">
        <title>Paraburkholderia sp. 7MK8-2, isolated from soil.</title>
        <authorList>
            <person name="Gao Z.-H."/>
            <person name="Qiu L.-H."/>
        </authorList>
    </citation>
    <scope>NUCLEOTIDE SEQUENCE [LARGE SCALE GENOMIC DNA]</scope>
    <source>
        <strain evidence="14 15">7MK8-2</strain>
    </source>
</reference>
<sequence length="450" mass="49139">MRSIKRWLLGWLICGFAVASAVAGYGIYHMAREEASELFDYELRAVALSLPANLSSAAGALATSPDFTDIGEDLIAIEIWDQAGQLVYRSEPNPILDRLPAGIRTIERHEKHWRVFGLQQSQRFIQVAQPVSVREALAARLALRTLWPLALLLSATVVLVLVVVARALAPVGGLSRALATRSLDALEPLWFDGAVPVEIQPLLHALNDLLARLNAASQAQRTFVADAAHELRSPLAALKLQLQAAERDGSLKGEGQTLARIEERLNRIIRLVQQLLALAREDAQSSGTMESVSLRRLAEQTVGDFSLLAEDKEIDLGLECESLLPEVDLFEVRGEPHALTVLLNNLVDNAIRYTPRGGRVDVILRREAGAIGFEVRDNGPGIPDDELVRVCDRFYRGMETQGQGSGLGLAIASRIAQRHRARLTLRNRGEGPGLSVTVAGLEPRPTPVAH</sequence>
<dbReference type="GO" id="GO:0000155">
    <property type="term" value="F:phosphorelay sensor kinase activity"/>
    <property type="evidence" value="ECO:0007669"/>
    <property type="project" value="InterPro"/>
</dbReference>
<evidence type="ECO:0000256" key="3">
    <source>
        <dbReference type="ARBA" id="ARBA00012438"/>
    </source>
</evidence>
<dbReference type="EMBL" id="RBZV01000014">
    <property type="protein sequence ID" value="RKP44137.1"/>
    <property type="molecule type" value="Genomic_DNA"/>
</dbReference>
<keyword evidence="8 14" id="KW-0418">Kinase</keyword>
<evidence type="ECO:0000313" key="14">
    <source>
        <dbReference type="EMBL" id="RKP44137.1"/>
    </source>
</evidence>
<dbReference type="PROSITE" id="PS50109">
    <property type="entry name" value="HIS_KIN"/>
    <property type="match status" value="1"/>
</dbReference>
<dbReference type="GO" id="GO:0005524">
    <property type="term" value="F:ATP binding"/>
    <property type="evidence" value="ECO:0007669"/>
    <property type="project" value="UniProtKB-KW"/>
</dbReference>
<proteinExistence type="predicted"/>
<keyword evidence="6" id="KW-0812">Transmembrane</keyword>
<evidence type="ECO:0000256" key="9">
    <source>
        <dbReference type="ARBA" id="ARBA00022840"/>
    </source>
</evidence>
<evidence type="ECO:0000256" key="11">
    <source>
        <dbReference type="ARBA" id="ARBA00023012"/>
    </source>
</evidence>
<name>A0A494X0A5_9BURK</name>
<evidence type="ECO:0000259" key="13">
    <source>
        <dbReference type="PROSITE" id="PS50109"/>
    </source>
</evidence>
<dbReference type="InterPro" id="IPR013727">
    <property type="entry name" value="2CSK_N"/>
</dbReference>
<evidence type="ECO:0000256" key="1">
    <source>
        <dbReference type="ARBA" id="ARBA00000085"/>
    </source>
</evidence>
<feature type="domain" description="Histidine kinase" evidence="13">
    <location>
        <begin position="226"/>
        <end position="438"/>
    </location>
</feature>
<keyword evidence="15" id="KW-1185">Reference proteome</keyword>
<dbReference type="InterPro" id="IPR036097">
    <property type="entry name" value="HisK_dim/P_sf"/>
</dbReference>
<evidence type="ECO:0000256" key="5">
    <source>
        <dbReference type="ARBA" id="ARBA00022679"/>
    </source>
</evidence>
<keyword evidence="10" id="KW-1133">Transmembrane helix</keyword>
<evidence type="ECO:0000256" key="12">
    <source>
        <dbReference type="ARBA" id="ARBA00023136"/>
    </source>
</evidence>
<dbReference type="EC" id="2.7.13.3" evidence="3"/>
<dbReference type="SMART" id="SM00388">
    <property type="entry name" value="HisKA"/>
    <property type="match status" value="1"/>
</dbReference>
<comment type="catalytic activity">
    <reaction evidence="1">
        <text>ATP + protein L-histidine = ADP + protein N-phospho-L-histidine.</text>
        <dbReference type="EC" id="2.7.13.3"/>
    </reaction>
</comment>
<dbReference type="CDD" id="cd00082">
    <property type="entry name" value="HisKA"/>
    <property type="match status" value="1"/>
</dbReference>
<dbReference type="SUPFAM" id="SSF47384">
    <property type="entry name" value="Homodimeric domain of signal transducing histidine kinase"/>
    <property type="match status" value="1"/>
</dbReference>
<comment type="subcellular location">
    <subcellularLocation>
        <location evidence="2">Membrane</location>
        <topology evidence="2">Multi-pass membrane protein</topology>
    </subcellularLocation>
</comment>
<dbReference type="SUPFAM" id="SSF55874">
    <property type="entry name" value="ATPase domain of HSP90 chaperone/DNA topoisomerase II/histidine kinase"/>
    <property type="match status" value="1"/>
</dbReference>
<dbReference type="PANTHER" id="PTHR45436">
    <property type="entry name" value="SENSOR HISTIDINE KINASE YKOH"/>
    <property type="match status" value="1"/>
</dbReference>
<dbReference type="Gene3D" id="3.30.565.10">
    <property type="entry name" value="Histidine kinase-like ATPase, C-terminal domain"/>
    <property type="match status" value="1"/>
</dbReference>
<accession>A0A494X0A5</accession>
<organism evidence="14 15">
    <name type="scientific">Trinickia fusca</name>
    <dbReference type="NCBI Taxonomy" id="2419777"/>
    <lineage>
        <taxon>Bacteria</taxon>
        <taxon>Pseudomonadati</taxon>
        <taxon>Pseudomonadota</taxon>
        <taxon>Betaproteobacteria</taxon>
        <taxon>Burkholderiales</taxon>
        <taxon>Burkholderiaceae</taxon>
        <taxon>Trinickia</taxon>
    </lineage>
</organism>